<accession>C6DZR2</accession>
<evidence type="ECO:0008006" key="3">
    <source>
        <dbReference type="Google" id="ProtNLM"/>
    </source>
</evidence>
<dbReference type="EMBL" id="CP001661">
    <property type="protein sequence ID" value="ACT16644.1"/>
    <property type="molecule type" value="Genomic_DNA"/>
</dbReference>
<evidence type="ECO:0000313" key="2">
    <source>
        <dbReference type="EMBL" id="ACT16644.1"/>
    </source>
</evidence>
<proteinExistence type="predicted"/>
<protein>
    <recommendedName>
        <fullName evidence="3">Histidine kinase</fullName>
    </recommendedName>
</protein>
<dbReference type="GO" id="GO:0016020">
    <property type="term" value="C:membrane"/>
    <property type="evidence" value="ECO:0007669"/>
    <property type="project" value="InterPro"/>
</dbReference>
<evidence type="ECO:0000256" key="1">
    <source>
        <dbReference type="SAM" id="SignalP"/>
    </source>
</evidence>
<organism evidence="2">
    <name type="scientific">Geobacter sp. (strain M21)</name>
    <dbReference type="NCBI Taxonomy" id="443144"/>
    <lineage>
        <taxon>Bacteria</taxon>
        <taxon>Pseudomonadati</taxon>
        <taxon>Thermodesulfobacteriota</taxon>
        <taxon>Desulfuromonadia</taxon>
        <taxon>Geobacterales</taxon>
        <taxon>Geobacteraceae</taxon>
        <taxon>Geobacter</taxon>
    </lineage>
</organism>
<dbReference type="HOGENOM" id="CLU_045956_0_0_7"/>
<dbReference type="SUPFAM" id="SSF56935">
    <property type="entry name" value="Porins"/>
    <property type="match status" value="1"/>
</dbReference>
<dbReference type="KEGG" id="gem:GM21_0570"/>
<dbReference type="OrthoDB" id="5416951at2"/>
<dbReference type="STRING" id="443144.GM21_0570"/>
<feature type="signal peptide" evidence="1">
    <location>
        <begin position="1"/>
        <end position="26"/>
    </location>
</feature>
<feature type="chain" id="PRO_5002964541" description="Histidine kinase" evidence="1">
    <location>
        <begin position="27"/>
        <end position="433"/>
    </location>
</feature>
<dbReference type="AlphaFoldDB" id="C6DZR2"/>
<dbReference type="eggNOG" id="ENOG502ZBFZ">
    <property type="taxonomic scope" value="Bacteria"/>
</dbReference>
<keyword evidence="1" id="KW-0732">Signal</keyword>
<gene>
    <name evidence="2" type="ordered locus">GM21_0570</name>
</gene>
<name>C6DZR2_GEOSM</name>
<reference evidence="2" key="1">
    <citation type="submission" date="2009-07" db="EMBL/GenBank/DDBJ databases">
        <title>Complete sequence of Geobacter sp. M21.</title>
        <authorList>
            <consortium name="US DOE Joint Genome Institute"/>
            <person name="Lucas S."/>
            <person name="Copeland A."/>
            <person name="Lapidus A."/>
            <person name="Glavina del Rio T."/>
            <person name="Dalin E."/>
            <person name="Tice H."/>
            <person name="Bruce D."/>
            <person name="Goodwin L."/>
            <person name="Pitluck S."/>
            <person name="Saunders E."/>
            <person name="Brettin T."/>
            <person name="Detter J.C."/>
            <person name="Han C."/>
            <person name="Larimer F."/>
            <person name="Land M."/>
            <person name="Hauser L."/>
            <person name="Kyrpides N."/>
            <person name="Ovchinnikova G."/>
            <person name="Lovley D."/>
        </authorList>
    </citation>
    <scope>NUCLEOTIDE SEQUENCE [LARGE SCALE GENOMIC DNA]</scope>
    <source>
        <strain evidence="2">M21</strain>
    </source>
</reference>
<sequence length="433" mass="46378">MSFQKKMLAFAAVSALTAATAVPAMALENEFHGMYKFMGYQTNALNGNNKDGVTLDRDANSGFFAEQRARLLYTAKANDNLKLVTHFEIDARFGGGDRFNTADLDADELSLETKNVYLDFKEPNTETNFKVGIQPWSDAYGSLFLAADMSGVYATKKFDALTASLGWFRFDDDTTEAEATADGPGQQTADLIVADAKFAVNKDVTVGASYYNIQNDAPVALGTSRGFELLHMLGVNADLKVGSASIKPFAAYQFGEIDNADDISAYILGATAKVKAGPGNVNLAAYYLSGDDSQTGDTDSFQTVNADATYFNPANMWLLVRSSNAVNTSTSVLDNDLTAGGLGTTGLFAGYEGTADKVFYNANIGFMMTSEDVPGTSDNVVGTELNAQVGYKLYDNMSVSAAAAYAFLGDVFDNPAGDPDDPYLFNVQVSYLF</sequence>
<dbReference type="GO" id="GO:0015288">
    <property type="term" value="F:porin activity"/>
    <property type="evidence" value="ECO:0007669"/>
    <property type="project" value="InterPro"/>
</dbReference>